<dbReference type="AlphaFoldDB" id="A0ABC8TT47"/>
<organism evidence="12 13">
    <name type="scientific">Ilex paraguariensis</name>
    <name type="common">yerba mate</name>
    <dbReference type="NCBI Taxonomy" id="185542"/>
    <lineage>
        <taxon>Eukaryota</taxon>
        <taxon>Viridiplantae</taxon>
        <taxon>Streptophyta</taxon>
        <taxon>Embryophyta</taxon>
        <taxon>Tracheophyta</taxon>
        <taxon>Spermatophyta</taxon>
        <taxon>Magnoliopsida</taxon>
        <taxon>eudicotyledons</taxon>
        <taxon>Gunneridae</taxon>
        <taxon>Pentapetalae</taxon>
        <taxon>asterids</taxon>
        <taxon>campanulids</taxon>
        <taxon>Aquifoliales</taxon>
        <taxon>Aquifoliaceae</taxon>
        <taxon>Ilex</taxon>
    </lineage>
</organism>
<dbReference type="InterPro" id="IPR041006">
    <property type="entry name" value="Morc_S5"/>
</dbReference>
<feature type="domain" description="Morc S5" evidence="11">
    <location>
        <begin position="215"/>
        <end position="259"/>
    </location>
</feature>
<keyword evidence="4" id="KW-0255">Endonuclease</keyword>
<dbReference type="InterPro" id="IPR045261">
    <property type="entry name" value="MORC_ATPase"/>
</dbReference>
<evidence type="ECO:0000256" key="6">
    <source>
        <dbReference type="ARBA" id="ARBA00022853"/>
    </source>
</evidence>
<dbReference type="GO" id="GO:0031047">
    <property type="term" value="P:regulatory ncRNA-mediated gene silencing"/>
    <property type="evidence" value="ECO:0007669"/>
    <property type="project" value="UniProtKB-KW"/>
</dbReference>
<sequence>MAQAFGAIAELLDNVVDEIRNGATFVIIDKTLNPRNGSPALLIQGDGGGMDPDAMRRCLSFGFSVKKSKSTFGQYGNGFKTRYDRIVVPIVDYEVNKSTGALDNLHSKEHYIANLSMLLQWSPYSTEEELLKQFEDVGYHGTKAVIYNLWFNDEDSEDILIVGEPKTAEKGRCPTTANGQHLANRLRYSLCAYLSVLYLRIPETFCILLRGPRSGGSVEGTVVTTIGFLKEAPHVNIHGFNVYHKNRLILPFWHVVKKNPQAPTTSQVSSDFGSHHDTHQPVVLGGSFSAAVSTTAPAGANLKRKKYDDLAELDKMKRMALFKVAGMDADMASRGGCTCETEAASSGLNARCL</sequence>
<evidence type="ECO:0000256" key="10">
    <source>
        <dbReference type="ARBA" id="ARBA00023242"/>
    </source>
</evidence>
<comment type="similarity">
    <text evidence="2">Belongs to the MORC ATPase protein family.</text>
</comment>
<protein>
    <recommendedName>
        <fullName evidence="11">Morc S5 domain-containing protein</fullName>
    </recommendedName>
</protein>
<dbReference type="Proteomes" id="UP001642360">
    <property type="component" value="Unassembled WGS sequence"/>
</dbReference>
<keyword evidence="6" id="KW-0156">Chromatin regulator</keyword>
<dbReference type="PANTHER" id="PTHR23336">
    <property type="entry name" value="ZINC FINGER CW-TYPE COILED-COIL DOMAIN PROTEIN 3"/>
    <property type="match status" value="1"/>
</dbReference>
<keyword evidence="3" id="KW-0540">Nuclease</keyword>
<reference evidence="12 13" key="1">
    <citation type="submission" date="2024-02" db="EMBL/GenBank/DDBJ databases">
        <authorList>
            <person name="Vignale AGUSTIN F."/>
            <person name="Sosa J E."/>
            <person name="Modenutti C."/>
        </authorList>
    </citation>
    <scope>NUCLEOTIDE SEQUENCE [LARGE SCALE GENOMIC DNA]</scope>
</reference>
<evidence type="ECO:0000256" key="2">
    <source>
        <dbReference type="ARBA" id="ARBA00007845"/>
    </source>
</evidence>
<evidence type="ECO:0000256" key="4">
    <source>
        <dbReference type="ARBA" id="ARBA00022759"/>
    </source>
</evidence>
<dbReference type="Pfam" id="PF17942">
    <property type="entry name" value="Morc6_S5"/>
    <property type="match status" value="1"/>
</dbReference>
<accession>A0ABC8TT47</accession>
<keyword evidence="13" id="KW-1185">Reference proteome</keyword>
<evidence type="ECO:0000259" key="11">
    <source>
        <dbReference type="Pfam" id="PF17942"/>
    </source>
</evidence>
<evidence type="ECO:0000256" key="8">
    <source>
        <dbReference type="ARBA" id="ARBA00023158"/>
    </source>
</evidence>
<dbReference type="InterPro" id="IPR036890">
    <property type="entry name" value="HATPase_C_sf"/>
</dbReference>
<dbReference type="GO" id="GO:0004519">
    <property type="term" value="F:endonuclease activity"/>
    <property type="evidence" value="ECO:0007669"/>
    <property type="project" value="UniProtKB-KW"/>
</dbReference>
<evidence type="ECO:0000256" key="5">
    <source>
        <dbReference type="ARBA" id="ARBA00022763"/>
    </source>
</evidence>
<evidence type="ECO:0000256" key="1">
    <source>
        <dbReference type="ARBA" id="ARBA00004123"/>
    </source>
</evidence>
<keyword evidence="9" id="KW-0234">DNA repair</keyword>
<comment type="caution">
    <text evidence="12">The sequence shown here is derived from an EMBL/GenBank/DDBJ whole genome shotgun (WGS) entry which is preliminary data.</text>
</comment>
<dbReference type="EMBL" id="CAUOFW020005680">
    <property type="protein sequence ID" value="CAK9171222.1"/>
    <property type="molecule type" value="Genomic_DNA"/>
</dbReference>
<dbReference type="PANTHER" id="PTHR23336:SF44">
    <property type="entry name" value="PROTEIN MICRORCHIDIA 6"/>
    <property type="match status" value="1"/>
</dbReference>
<dbReference type="Pfam" id="PF13589">
    <property type="entry name" value="HATPase_c_3"/>
    <property type="match status" value="1"/>
</dbReference>
<gene>
    <name evidence="12" type="ORF">ILEXP_LOCUS40766</name>
</gene>
<evidence type="ECO:0000256" key="9">
    <source>
        <dbReference type="ARBA" id="ARBA00023204"/>
    </source>
</evidence>
<dbReference type="GO" id="GO:0031349">
    <property type="term" value="P:positive regulation of defense response"/>
    <property type="evidence" value="ECO:0007669"/>
    <property type="project" value="UniProtKB-ARBA"/>
</dbReference>
<dbReference type="GO" id="GO:0006325">
    <property type="term" value="P:chromatin organization"/>
    <property type="evidence" value="ECO:0007669"/>
    <property type="project" value="UniProtKB-KW"/>
</dbReference>
<evidence type="ECO:0000313" key="12">
    <source>
        <dbReference type="EMBL" id="CAK9171222.1"/>
    </source>
</evidence>
<evidence type="ECO:0000256" key="7">
    <source>
        <dbReference type="ARBA" id="ARBA00023054"/>
    </source>
</evidence>
<keyword evidence="4" id="KW-0378">Hydrolase</keyword>
<keyword evidence="5" id="KW-0227">DNA damage</keyword>
<dbReference type="GO" id="GO:0006281">
    <property type="term" value="P:DNA repair"/>
    <property type="evidence" value="ECO:0007669"/>
    <property type="project" value="UniProtKB-KW"/>
</dbReference>
<keyword evidence="8" id="KW-0943">RNA-mediated gene silencing</keyword>
<evidence type="ECO:0000256" key="3">
    <source>
        <dbReference type="ARBA" id="ARBA00022722"/>
    </source>
</evidence>
<evidence type="ECO:0000313" key="13">
    <source>
        <dbReference type="Proteomes" id="UP001642360"/>
    </source>
</evidence>
<dbReference type="SUPFAM" id="SSF55874">
    <property type="entry name" value="ATPase domain of HSP90 chaperone/DNA topoisomerase II/histidine kinase"/>
    <property type="match status" value="1"/>
</dbReference>
<proteinExistence type="inferred from homology"/>
<comment type="subcellular location">
    <subcellularLocation>
        <location evidence="1">Nucleus</location>
    </subcellularLocation>
</comment>
<keyword evidence="7" id="KW-0175">Coiled coil</keyword>
<dbReference type="GO" id="GO:0005634">
    <property type="term" value="C:nucleus"/>
    <property type="evidence" value="ECO:0007669"/>
    <property type="project" value="UniProtKB-SubCell"/>
</dbReference>
<name>A0ABC8TT47_9AQUA</name>
<keyword evidence="10" id="KW-0539">Nucleus</keyword>